<dbReference type="GO" id="GO:0004175">
    <property type="term" value="F:endopeptidase activity"/>
    <property type="evidence" value="ECO:0007669"/>
    <property type="project" value="UniProtKB-ARBA"/>
</dbReference>
<evidence type="ECO:0000256" key="1">
    <source>
        <dbReference type="SAM" id="Phobius"/>
    </source>
</evidence>
<protein>
    <submittedName>
        <fullName evidence="3">CPBP family intramembrane metalloprotease</fullName>
    </submittedName>
</protein>
<dbReference type="Proteomes" id="UP000555411">
    <property type="component" value="Unassembled WGS sequence"/>
</dbReference>
<comment type="caution">
    <text evidence="3">The sequence shown here is derived from an EMBL/GenBank/DDBJ whole genome shotgun (WGS) entry which is preliminary data.</text>
</comment>
<keyword evidence="1" id="KW-0472">Membrane</keyword>
<gene>
    <name evidence="3" type="ORF">H7F16_04090</name>
</gene>
<feature type="transmembrane region" description="Helical" evidence="1">
    <location>
        <begin position="133"/>
        <end position="154"/>
    </location>
</feature>
<dbReference type="PANTHER" id="PTHR36435:SF1">
    <property type="entry name" value="CAAX AMINO TERMINAL PROTEASE FAMILY PROTEIN"/>
    <property type="match status" value="1"/>
</dbReference>
<dbReference type="GO" id="GO:0080120">
    <property type="term" value="P:CAAX-box protein maturation"/>
    <property type="evidence" value="ECO:0007669"/>
    <property type="project" value="UniProtKB-ARBA"/>
</dbReference>
<keyword evidence="1" id="KW-1133">Transmembrane helix</keyword>
<dbReference type="GO" id="GO:0006508">
    <property type="term" value="P:proteolysis"/>
    <property type="evidence" value="ECO:0007669"/>
    <property type="project" value="UniProtKB-KW"/>
</dbReference>
<dbReference type="AlphaFoldDB" id="A0A842I3C6"/>
<name>A0A842I3C6_9RHOB</name>
<feature type="transmembrane region" description="Helical" evidence="1">
    <location>
        <begin position="187"/>
        <end position="207"/>
    </location>
</feature>
<feature type="transmembrane region" description="Helical" evidence="1">
    <location>
        <begin position="44"/>
        <end position="62"/>
    </location>
</feature>
<evidence type="ECO:0000313" key="3">
    <source>
        <dbReference type="EMBL" id="MBC2834672.1"/>
    </source>
</evidence>
<keyword evidence="3" id="KW-0482">Metalloprotease</keyword>
<feature type="transmembrane region" description="Helical" evidence="1">
    <location>
        <begin position="101"/>
        <end position="121"/>
    </location>
</feature>
<sequence length="264" mass="27799">MNRRLAIALSAFVLWTMVTIIGGNLASGGEMSLQDGVTRGIGWTWVLASAFILTVALLQQWHDVGLTRGASLRAWRLVWLPALYIAGALAVAAAAGLPPAGVMGIILVNTLFVGFSEELMFRGVLLQAFRRSVPVWGAVMLTSVAFGAVHSLNVFVTGDLAAALIQSTAAFMSGLVFIALRLRTGSLWPPVILHGLWDFATFLLGAAGGQGGGAQDGGTQGGGTDVAVVSGWTMFLPVLVVLPNAIYGIWLMRRIGTTHRDPDS</sequence>
<dbReference type="PANTHER" id="PTHR36435">
    <property type="entry name" value="SLR1288 PROTEIN"/>
    <property type="match status" value="1"/>
</dbReference>
<dbReference type="InterPro" id="IPR052710">
    <property type="entry name" value="CAAX_protease"/>
</dbReference>
<feature type="transmembrane region" description="Helical" evidence="1">
    <location>
        <begin position="74"/>
        <end position="95"/>
    </location>
</feature>
<keyword evidence="4" id="KW-1185">Reference proteome</keyword>
<dbReference type="EMBL" id="JACLQD010000001">
    <property type="protein sequence ID" value="MBC2834672.1"/>
    <property type="molecule type" value="Genomic_DNA"/>
</dbReference>
<keyword evidence="3" id="KW-0378">Hydrolase</keyword>
<dbReference type="GO" id="GO:0008237">
    <property type="term" value="F:metallopeptidase activity"/>
    <property type="evidence" value="ECO:0007669"/>
    <property type="project" value="UniProtKB-KW"/>
</dbReference>
<evidence type="ECO:0000259" key="2">
    <source>
        <dbReference type="Pfam" id="PF02517"/>
    </source>
</evidence>
<evidence type="ECO:0000313" key="4">
    <source>
        <dbReference type="Proteomes" id="UP000555411"/>
    </source>
</evidence>
<feature type="domain" description="CAAX prenyl protease 2/Lysostaphin resistance protein A-like" evidence="2">
    <location>
        <begin position="102"/>
        <end position="199"/>
    </location>
</feature>
<keyword evidence="3" id="KW-0645">Protease</keyword>
<feature type="transmembrane region" description="Helical" evidence="1">
    <location>
        <begin position="160"/>
        <end position="180"/>
    </location>
</feature>
<keyword evidence="1" id="KW-0812">Transmembrane</keyword>
<dbReference type="Pfam" id="PF02517">
    <property type="entry name" value="Rce1-like"/>
    <property type="match status" value="1"/>
</dbReference>
<feature type="transmembrane region" description="Helical" evidence="1">
    <location>
        <begin position="227"/>
        <end position="250"/>
    </location>
</feature>
<dbReference type="RefSeq" id="WP_185796250.1">
    <property type="nucleotide sequence ID" value="NZ_JACLQD010000001.1"/>
</dbReference>
<reference evidence="3 4" key="1">
    <citation type="journal article" date="2017" name="Int. J. Syst. Evol. Microbiol.">
        <title>Gemmobacter straminiformis sp. nov., isolated from an artificial fountain.</title>
        <authorList>
            <person name="Kang J.Y."/>
            <person name="Kim M.J."/>
            <person name="Chun J."/>
            <person name="Son K.P."/>
            <person name="Jahng K.Y."/>
        </authorList>
    </citation>
    <scope>NUCLEOTIDE SEQUENCE [LARGE SCALE GENOMIC DNA]</scope>
    <source>
        <strain evidence="3 4">CAM-8</strain>
    </source>
</reference>
<dbReference type="InterPro" id="IPR003675">
    <property type="entry name" value="Rce1/LyrA-like_dom"/>
</dbReference>
<proteinExistence type="predicted"/>
<organism evidence="3 4">
    <name type="scientific">Paragemmobacter straminiformis</name>
    <dbReference type="NCBI Taxonomy" id="2045119"/>
    <lineage>
        <taxon>Bacteria</taxon>
        <taxon>Pseudomonadati</taxon>
        <taxon>Pseudomonadota</taxon>
        <taxon>Alphaproteobacteria</taxon>
        <taxon>Rhodobacterales</taxon>
        <taxon>Paracoccaceae</taxon>
        <taxon>Paragemmobacter</taxon>
    </lineage>
</organism>
<accession>A0A842I3C6</accession>